<dbReference type="Proteomes" id="UP000183447">
    <property type="component" value="Unassembled WGS sequence"/>
</dbReference>
<evidence type="ECO:0000313" key="1">
    <source>
        <dbReference type="EMBL" id="SFZ80779.1"/>
    </source>
</evidence>
<proteinExistence type="predicted"/>
<gene>
    <name evidence="1" type="ORF">SAMN02983003_0123</name>
</gene>
<dbReference type="EMBL" id="FPKU01000001">
    <property type="protein sequence ID" value="SFZ80779.1"/>
    <property type="molecule type" value="Genomic_DNA"/>
</dbReference>
<name>A0A1K2HSK1_9HYPH</name>
<dbReference type="RefSeq" id="WP_177282332.1">
    <property type="nucleotide sequence ID" value="NZ_FPKU01000001.1"/>
</dbReference>
<accession>A0A1K2HSK1</accession>
<reference evidence="1 2" key="1">
    <citation type="submission" date="2016-11" db="EMBL/GenBank/DDBJ databases">
        <authorList>
            <person name="Jaros S."/>
            <person name="Januszkiewicz K."/>
            <person name="Wedrychowicz H."/>
        </authorList>
    </citation>
    <scope>NUCLEOTIDE SEQUENCE [LARGE SCALE GENOMIC DNA]</scope>
    <source>
        <strain evidence="1 2">ATCC 23634</strain>
    </source>
</reference>
<evidence type="ECO:0000313" key="2">
    <source>
        <dbReference type="Proteomes" id="UP000183447"/>
    </source>
</evidence>
<protein>
    <submittedName>
        <fullName evidence="1">Uncharacterized protein</fullName>
    </submittedName>
</protein>
<dbReference type="AlphaFoldDB" id="A0A1K2HSK1"/>
<organism evidence="1 2">
    <name type="scientific">Devosia enhydra</name>
    <dbReference type="NCBI Taxonomy" id="665118"/>
    <lineage>
        <taxon>Bacteria</taxon>
        <taxon>Pseudomonadati</taxon>
        <taxon>Pseudomonadota</taxon>
        <taxon>Alphaproteobacteria</taxon>
        <taxon>Hyphomicrobiales</taxon>
        <taxon>Devosiaceae</taxon>
        <taxon>Devosia</taxon>
    </lineage>
</organism>
<keyword evidence="2" id="KW-1185">Reference proteome</keyword>
<sequence length="130" mass="13824">MGPANLQLAGLCLALDGICRALVDNGALPRQVLVDALTKAESSALAEPRDLSDAHRDAICFPIRLLRTGLNNSHGPTDFAALATQVGREKPERQAIVAGKEPGDILAAADHLTEDERHLVARTIEAERDA</sequence>